<dbReference type="PROSITE" id="PS50109">
    <property type="entry name" value="HIS_KIN"/>
    <property type="match status" value="1"/>
</dbReference>
<dbReference type="SMART" id="SM00387">
    <property type="entry name" value="HATPase_c"/>
    <property type="match status" value="1"/>
</dbReference>
<keyword evidence="5" id="KW-1185">Reference proteome</keyword>
<dbReference type="EC" id="2.7.13.3" evidence="2"/>
<dbReference type="InterPro" id="IPR004358">
    <property type="entry name" value="Sig_transdc_His_kin-like_C"/>
</dbReference>
<organism evidence="4 5">
    <name type="scientific">Actomonas aquatica</name>
    <dbReference type="NCBI Taxonomy" id="2866162"/>
    <lineage>
        <taxon>Bacteria</taxon>
        <taxon>Pseudomonadati</taxon>
        <taxon>Verrucomicrobiota</taxon>
        <taxon>Opitutia</taxon>
        <taxon>Opitutales</taxon>
        <taxon>Opitutaceae</taxon>
        <taxon>Actomonas</taxon>
    </lineage>
</organism>
<comment type="catalytic activity">
    <reaction evidence="1">
        <text>ATP + protein L-histidine = ADP + protein N-phospho-L-histidine.</text>
        <dbReference type="EC" id="2.7.13.3"/>
    </reaction>
</comment>
<reference evidence="4 5" key="1">
    <citation type="submission" date="2023-12" db="EMBL/GenBank/DDBJ databases">
        <title>Description of an unclassified Opitutus bacterium of Verrucomicrobiota.</title>
        <authorList>
            <person name="Zhang D.-F."/>
        </authorList>
    </citation>
    <scope>NUCLEOTIDE SEQUENCE [LARGE SCALE GENOMIC DNA]</scope>
    <source>
        <strain evidence="4 5">WL0086</strain>
    </source>
</reference>
<dbReference type="RefSeq" id="WP_221029874.1">
    <property type="nucleotide sequence ID" value="NZ_CP139781.1"/>
</dbReference>
<dbReference type="Pfam" id="PF02518">
    <property type="entry name" value="HATPase_c"/>
    <property type="match status" value="1"/>
</dbReference>
<dbReference type="PRINTS" id="PR00344">
    <property type="entry name" value="BCTRLSENSOR"/>
</dbReference>
<dbReference type="InterPro" id="IPR005467">
    <property type="entry name" value="His_kinase_dom"/>
</dbReference>
<sequence>MSTPFRRLCWLGLLWWVGAMSWVITGWAQEAAGERVLRELAEFWAAPVADREAGLAYDFEVEVLVYDREWAILHVQDASLAEYLQVEAMLPIESGQRVRLQGRTVAPGGVFTIRDPVVTVVGEAAIAWEPVTFTVEGLRSKVNHPISFAGLVLAQGFAGEDHLELDMVVDGKRSRVWVLVDPTEPVPTLAGQYVRVNAVGGARFDGLGNLTAADAFCPSLEQVEALGSLAEQALFAGLATPLEELREHSEHARVKVEGQVVRISPEGHPFVRDASGQVEVVTEQPVQDLLGRKVEVVGVPRGEGLTLRLTQGMLVLLPEAANRVPADGDNFSRVLHRIAASAIELRPEQAANSHPLTLSGVVTWSSRWSMLFYVQDSSGGIGVYRANSTESPPPPGTLVEVAGVTVMGDYAPAVQASRVTPVGRVELPPARRVTLEQALTGVEEAQRVELTGYVHRARRDRGWAVLDLTSTAGPFQARLPVDSEPGGLVGAVVALSGVCTAITNQDRRLTGVQLWLQDVAAVKVLDEGAADLEVLPLRPMQEVGQYISAADQRRRLKVEGTVVHWDPQGWVYLVDGDAWLLVQTRREESLPAGTRVQVAGFQGRSGGRTVLREAVVVPVGTGTLPAVRELAALGEADARLDGQRVAVTAQVLERYRAEGRALLALQEGRTVFEAEVLHGEQEQAMPEPGSRVRLEGVYAAVFDDQGQAVGFRLLLAAPSQVTVLAPPRWWTIERVRIAAGVALAGVLLAFAWAWTLQRRVTQQAYEINDQIRRASQLEADLQQALRLESLGSLASGVAHDFNAKLRVIGDHLAGLQAGEALSVEGQERLEHARVATIRAGDLVHRLTTLAKGGKPKPAATDLARVVAEVVAQFGLPKAIEVQHRAAGFCGRAWVDPDQFKQLLQNLLLNAMQAMPNGGALTLEVEEVMRPGAKETVLAPGRYVQLVVRDNGEGVADRNLEQVFDPYFTTREGAQGLGLAVVYAIARRNGGAVTLESKAMVGTEVKVWLPVAAE</sequence>
<dbReference type="Gene3D" id="1.10.287.130">
    <property type="match status" value="1"/>
</dbReference>
<evidence type="ECO:0000313" key="4">
    <source>
        <dbReference type="EMBL" id="WRQ89435.1"/>
    </source>
</evidence>
<dbReference type="PANTHER" id="PTHR43065">
    <property type="entry name" value="SENSOR HISTIDINE KINASE"/>
    <property type="match status" value="1"/>
</dbReference>
<name>A0ABZ1CDJ2_9BACT</name>
<keyword evidence="4" id="KW-0547">Nucleotide-binding</keyword>
<dbReference type="EMBL" id="CP139781">
    <property type="protein sequence ID" value="WRQ89435.1"/>
    <property type="molecule type" value="Genomic_DNA"/>
</dbReference>
<evidence type="ECO:0000256" key="1">
    <source>
        <dbReference type="ARBA" id="ARBA00000085"/>
    </source>
</evidence>
<dbReference type="Gene3D" id="3.30.565.10">
    <property type="entry name" value="Histidine kinase-like ATPase, C-terminal domain"/>
    <property type="match status" value="1"/>
</dbReference>
<feature type="domain" description="Histidine kinase" evidence="3">
    <location>
        <begin position="796"/>
        <end position="1012"/>
    </location>
</feature>
<evidence type="ECO:0000259" key="3">
    <source>
        <dbReference type="PROSITE" id="PS50109"/>
    </source>
</evidence>
<accession>A0ABZ1CDJ2</accession>
<gene>
    <name evidence="4" type="ORF">K1X11_008435</name>
</gene>
<protein>
    <recommendedName>
        <fullName evidence="2">histidine kinase</fullName>
        <ecNumber evidence="2">2.7.13.3</ecNumber>
    </recommendedName>
</protein>
<evidence type="ECO:0000256" key="2">
    <source>
        <dbReference type="ARBA" id="ARBA00012438"/>
    </source>
</evidence>
<keyword evidence="4" id="KW-0067">ATP-binding</keyword>
<dbReference type="GO" id="GO:0005524">
    <property type="term" value="F:ATP binding"/>
    <property type="evidence" value="ECO:0007669"/>
    <property type="project" value="UniProtKB-KW"/>
</dbReference>
<dbReference type="InterPro" id="IPR003594">
    <property type="entry name" value="HATPase_dom"/>
</dbReference>
<dbReference type="SUPFAM" id="SSF55874">
    <property type="entry name" value="ATPase domain of HSP90 chaperone/DNA topoisomerase II/histidine kinase"/>
    <property type="match status" value="1"/>
</dbReference>
<dbReference type="Proteomes" id="UP000738431">
    <property type="component" value="Chromosome"/>
</dbReference>
<evidence type="ECO:0000313" key="5">
    <source>
        <dbReference type="Proteomes" id="UP000738431"/>
    </source>
</evidence>
<dbReference type="PANTHER" id="PTHR43065:SF42">
    <property type="entry name" value="TWO-COMPONENT SENSOR PPRA"/>
    <property type="match status" value="1"/>
</dbReference>
<proteinExistence type="predicted"/>
<dbReference type="InterPro" id="IPR036890">
    <property type="entry name" value="HATPase_C_sf"/>
</dbReference>